<dbReference type="GO" id="GO:0050178">
    <property type="term" value="F:phenylpyruvate tautomerase activity"/>
    <property type="evidence" value="ECO:0007669"/>
    <property type="project" value="UniProtKB-EC"/>
</dbReference>
<proteinExistence type="inferred from homology"/>
<evidence type="ECO:0000256" key="3">
    <source>
        <dbReference type="ARBA" id="ARBA00022514"/>
    </source>
</evidence>
<evidence type="ECO:0000256" key="6">
    <source>
        <dbReference type="ARBA" id="ARBA00036735"/>
    </source>
</evidence>
<dbReference type="EC" id="5.3.3.12" evidence="8"/>
<evidence type="ECO:0000256" key="10">
    <source>
        <dbReference type="ARBA" id="ARBA00041631"/>
    </source>
</evidence>
<organism evidence="13">
    <name type="scientific">Tetraselmis chuii</name>
    <dbReference type="NCBI Taxonomy" id="63592"/>
    <lineage>
        <taxon>Eukaryota</taxon>
        <taxon>Viridiplantae</taxon>
        <taxon>Chlorophyta</taxon>
        <taxon>core chlorophytes</taxon>
        <taxon>Chlorodendrophyceae</taxon>
        <taxon>Chlorodendrales</taxon>
        <taxon>Chlorodendraceae</taxon>
        <taxon>Tetraselmis</taxon>
    </lineage>
</organism>
<gene>
    <name evidence="13" type="ORF">TCHU04912_LOCUS16081</name>
</gene>
<dbReference type="SUPFAM" id="SSF55331">
    <property type="entry name" value="Tautomerase/MIF"/>
    <property type="match status" value="1"/>
</dbReference>
<evidence type="ECO:0000256" key="7">
    <source>
        <dbReference type="ARBA" id="ARBA00036823"/>
    </source>
</evidence>
<reference evidence="13" key="1">
    <citation type="submission" date="2021-01" db="EMBL/GenBank/DDBJ databases">
        <authorList>
            <person name="Corre E."/>
            <person name="Pelletier E."/>
            <person name="Niang G."/>
            <person name="Scheremetjew M."/>
            <person name="Finn R."/>
            <person name="Kale V."/>
            <person name="Holt S."/>
            <person name="Cochrane G."/>
            <person name="Meng A."/>
            <person name="Brown T."/>
            <person name="Cohen L."/>
        </authorList>
    </citation>
    <scope>NUCLEOTIDE SEQUENCE</scope>
    <source>
        <strain evidence="13">PLY429</strain>
    </source>
</reference>
<dbReference type="EMBL" id="HBGG01030845">
    <property type="protein sequence ID" value="CAD9213842.1"/>
    <property type="molecule type" value="Transcribed_RNA"/>
</dbReference>
<keyword evidence="3" id="KW-0202">Cytokine</keyword>
<evidence type="ECO:0000256" key="4">
    <source>
        <dbReference type="ARBA" id="ARBA00022525"/>
    </source>
</evidence>
<comment type="catalytic activity">
    <reaction evidence="6">
        <text>3-phenylpyruvate = enol-phenylpyruvate</text>
        <dbReference type="Rhea" id="RHEA:17097"/>
        <dbReference type="ChEBI" id="CHEBI:16815"/>
        <dbReference type="ChEBI" id="CHEBI:18005"/>
        <dbReference type="EC" id="5.3.2.1"/>
    </reaction>
</comment>
<accession>A0A7S1SZM4</accession>
<dbReference type="PANTHER" id="PTHR11954:SF6">
    <property type="entry name" value="MACROPHAGE MIGRATION INHIBITORY FACTOR"/>
    <property type="match status" value="1"/>
</dbReference>
<dbReference type="InterPro" id="IPR014347">
    <property type="entry name" value="Tautomerase/MIF_sf"/>
</dbReference>
<evidence type="ECO:0000256" key="5">
    <source>
        <dbReference type="ARBA" id="ARBA00023235"/>
    </source>
</evidence>
<evidence type="ECO:0000256" key="12">
    <source>
        <dbReference type="ARBA" id="ARBA00042730"/>
    </source>
</evidence>
<name>A0A7S1SZM4_9CHLO</name>
<evidence type="ECO:0000256" key="11">
    <source>
        <dbReference type="ARBA" id="ARBA00041912"/>
    </source>
</evidence>
<dbReference type="AlphaFoldDB" id="A0A7S1SZM4"/>
<keyword evidence="4" id="KW-0964">Secreted</keyword>
<dbReference type="PANTHER" id="PTHR11954">
    <property type="entry name" value="D-DOPACHROME DECARBOXYLASE"/>
    <property type="match status" value="1"/>
</dbReference>
<dbReference type="EC" id="5.3.2.1" evidence="9"/>
<keyword evidence="5" id="KW-0413">Isomerase</keyword>
<evidence type="ECO:0000313" key="13">
    <source>
        <dbReference type="EMBL" id="CAD9213842.1"/>
    </source>
</evidence>
<evidence type="ECO:0000256" key="2">
    <source>
        <dbReference type="ARBA" id="ARBA00005851"/>
    </source>
</evidence>
<comment type="subcellular location">
    <subcellularLocation>
        <location evidence="1">Secreted</location>
    </subcellularLocation>
</comment>
<sequence length="231" mass="24951">MRYNIANPRTCTPRTIAFLGFRVPISCACLHFLTVPCRLHSMSTISCRRQLPAPGGCASRRSVKSTCRRGRSLLPKPATVQPTQLAPRTPIRNANSARAAMPGTMNPNVPEPFKLPGDPSIIVHTNVSMDPAKKKDFMQAMSSAIASTLSKPESYVAVLVMDGLDLIWAGEDTPCALASLTSLGAINPENNTAFSAIFADAVAEFGIPKNRYYITFTDVPRSNMGYNGATF</sequence>
<protein>
    <recommendedName>
        <fullName evidence="12">L-dopachrome isomerase</fullName>
        <ecNumber evidence="9">5.3.2.1</ecNumber>
        <ecNumber evidence="8">5.3.3.12</ecNumber>
    </recommendedName>
    <alternativeName>
        <fullName evidence="10">L-dopachrome tautomerase</fullName>
    </alternativeName>
    <alternativeName>
        <fullName evidence="11">Phenylpyruvate tautomerase</fullName>
    </alternativeName>
</protein>
<dbReference type="Pfam" id="PF01187">
    <property type="entry name" value="MIF"/>
    <property type="match status" value="1"/>
</dbReference>
<evidence type="ECO:0000256" key="1">
    <source>
        <dbReference type="ARBA" id="ARBA00004613"/>
    </source>
</evidence>
<comment type="similarity">
    <text evidence="2">Belongs to the MIF family.</text>
</comment>
<dbReference type="GO" id="GO:0005125">
    <property type="term" value="F:cytokine activity"/>
    <property type="evidence" value="ECO:0007669"/>
    <property type="project" value="UniProtKB-KW"/>
</dbReference>
<dbReference type="InterPro" id="IPR001398">
    <property type="entry name" value="Macrophage_inhib_fac"/>
</dbReference>
<evidence type="ECO:0000256" key="8">
    <source>
        <dbReference type="ARBA" id="ARBA00038932"/>
    </source>
</evidence>
<dbReference type="Gene3D" id="3.30.429.10">
    <property type="entry name" value="Macrophage Migration Inhibitory Factor"/>
    <property type="match status" value="1"/>
</dbReference>
<dbReference type="GO" id="GO:0005615">
    <property type="term" value="C:extracellular space"/>
    <property type="evidence" value="ECO:0007669"/>
    <property type="project" value="UniProtKB-KW"/>
</dbReference>
<comment type="catalytic activity">
    <reaction evidence="7">
        <text>L-dopachrome = 5,6-dihydroxyindole-2-carboxylate</text>
        <dbReference type="Rhea" id="RHEA:13041"/>
        <dbReference type="ChEBI" id="CHEBI:16875"/>
        <dbReference type="ChEBI" id="CHEBI:57509"/>
        <dbReference type="EC" id="5.3.3.12"/>
    </reaction>
</comment>
<dbReference type="GO" id="GO:0004167">
    <property type="term" value="F:dopachrome isomerase activity"/>
    <property type="evidence" value="ECO:0007669"/>
    <property type="project" value="UniProtKB-EC"/>
</dbReference>
<evidence type="ECO:0000256" key="9">
    <source>
        <dbReference type="ARBA" id="ARBA00039086"/>
    </source>
</evidence>